<sequence>MSLFILVNQHAIHRYGLTMSDNEQSCHLCNVQLFFSYNCPILLAAILELYAYDYSPRQ</sequence>
<dbReference type="EMBL" id="GGEC01071365">
    <property type="protein sequence ID" value="MBX51849.1"/>
    <property type="molecule type" value="Transcribed_RNA"/>
</dbReference>
<accession>A0A2P2PAY5</accession>
<name>A0A2P2PAY5_RHIMU</name>
<evidence type="ECO:0000313" key="1">
    <source>
        <dbReference type="EMBL" id="MBX51849.1"/>
    </source>
</evidence>
<protein>
    <submittedName>
        <fullName evidence="1">Uncharacterized protein</fullName>
    </submittedName>
</protein>
<dbReference type="AlphaFoldDB" id="A0A2P2PAY5"/>
<proteinExistence type="predicted"/>
<reference evidence="1" key="1">
    <citation type="submission" date="2018-02" db="EMBL/GenBank/DDBJ databases">
        <title>Rhizophora mucronata_Transcriptome.</title>
        <authorList>
            <person name="Meera S.P."/>
            <person name="Sreeshan A."/>
            <person name="Augustine A."/>
        </authorList>
    </citation>
    <scope>NUCLEOTIDE SEQUENCE</scope>
    <source>
        <tissue evidence="1">Leaf</tissue>
    </source>
</reference>
<organism evidence="1">
    <name type="scientific">Rhizophora mucronata</name>
    <name type="common">Asiatic mangrove</name>
    <dbReference type="NCBI Taxonomy" id="61149"/>
    <lineage>
        <taxon>Eukaryota</taxon>
        <taxon>Viridiplantae</taxon>
        <taxon>Streptophyta</taxon>
        <taxon>Embryophyta</taxon>
        <taxon>Tracheophyta</taxon>
        <taxon>Spermatophyta</taxon>
        <taxon>Magnoliopsida</taxon>
        <taxon>eudicotyledons</taxon>
        <taxon>Gunneridae</taxon>
        <taxon>Pentapetalae</taxon>
        <taxon>rosids</taxon>
        <taxon>fabids</taxon>
        <taxon>Malpighiales</taxon>
        <taxon>Rhizophoraceae</taxon>
        <taxon>Rhizophora</taxon>
    </lineage>
</organism>